<gene>
    <name evidence="2" type="ORF">PC113_g6843</name>
    <name evidence="3" type="ORF">PC115_g20866</name>
    <name evidence="4" type="ORF">PC118_g19496</name>
    <name evidence="5" type="ORF">PC129_g16937</name>
</gene>
<dbReference type="Proteomes" id="UP000697107">
    <property type="component" value="Unassembled WGS sequence"/>
</dbReference>
<reference evidence="4" key="1">
    <citation type="submission" date="2018-10" db="EMBL/GenBank/DDBJ databases">
        <title>Effector identification in a new, highly contiguous assembly of the strawberry crown rot pathogen Phytophthora cactorum.</title>
        <authorList>
            <person name="Armitage A.D."/>
            <person name="Nellist C.F."/>
            <person name="Bates H."/>
            <person name="Vickerstaff R.J."/>
            <person name="Harrison R.J."/>
        </authorList>
    </citation>
    <scope>NUCLEOTIDE SEQUENCE</scope>
    <source>
        <strain evidence="2">15-7</strain>
        <strain evidence="3">4032</strain>
        <strain evidence="4">P415</strain>
        <strain evidence="5">P421</strain>
    </source>
</reference>
<evidence type="ECO:0000313" key="5">
    <source>
        <dbReference type="EMBL" id="KAG3212101.1"/>
    </source>
</evidence>
<dbReference type="Proteomes" id="UP000760860">
    <property type="component" value="Unassembled WGS sequence"/>
</dbReference>
<dbReference type="EMBL" id="RCML01001067">
    <property type="protein sequence ID" value="KAG2965858.1"/>
    <property type="molecule type" value="Genomic_DNA"/>
</dbReference>
<dbReference type="VEuPathDB" id="FungiDB:PC110_g2252"/>
<keyword evidence="1" id="KW-0175">Coiled coil</keyword>
<sequence length="280" mass="31755">MKDRRKKVRKTQVKGKQTAYEARKEVKRDLVEKVKNLQKELGQLKFRLLVKQGEHLVRAAMQAALTGHAQRSLDTLEPVQSVICLGTDQVERYNTLMALKERQLANAERHLAARSRGLSPRSTYCQEECFDSAEGDYCVVRFETVPVWGAHSKEVFDAMLGSVLNQEIILSEMFGCVAIHEDNDSETSEFTRLRLVTATSAETTVESYTLLFSRFSTWTEKAATELWPQTSWILTLCIRIGPMNASGETEPGSLFFFKRYKVARSSCHALDVLENPPESL</sequence>
<evidence type="ECO:0000313" key="3">
    <source>
        <dbReference type="EMBL" id="KAG2885864.1"/>
    </source>
</evidence>
<comment type="caution">
    <text evidence="4">The sequence shown here is derived from an EMBL/GenBank/DDBJ whole genome shotgun (WGS) entry which is preliminary data.</text>
</comment>
<dbReference type="AlphaFoldDB" id="A0A8T1F5R9"/>
<dbReference type="Proteomes" id="UP000774804">
    <property type="component" value="Unassembled WGS sequence"/>
</dbReference>
<evidence type="ECO:0000313" key="6">
    <source>
        <dbReference type="Proteomes" id="UP000697107"/>
    </source>
</evidence>
<evidence type="ECO:0000313" key="4">
    <source>
        <dbReference type="EMBL" id="KAG2965858.1"/>
    </source>
</evidence>
<feature type="coiled-coil region" evidence="1">
    <location>
        <begin position="20"/>
        <end position="47"/>
    </location>
</feature>
<accession>A0A8T1F5R9</accession>
<protein>
    <submittedName>
        <fullName evidence="4">Uncharacterized protein</fullName>
    </submittedName>
</protein>
<evidence type="ECO:0000313" key="2">
    <source>
        <dbReference type="EMBL" id="KAG2861849.1"/>
    </source>
</evidence>
<dbReference type="EMBL" id="RCMG01000143">
    <property type="protein sequence ID" value="KAG2861849.1"/>
    <property type="molecule type" value="Genomic_DNA"/>
</dbReference>
<dbReference type="Proteomes" id="UP000735874">
    <property type="component" value="Unassembled WGS sequence"/>
</dbReference>
<name>A0A8T1F5R9_9STRA</name>
<dbReference type="EMBL" id="RCMV01000877">
    <property type="protein sequence ID" value="KAG3212101.1"/>
    <property type="molecule type" value="Genomic_DNA"/>
</dbReference>
<organism evidence="4 6">
    <name type="scientific">Phytophthora cactorum</name>
    <dbReference type="NCBI Taxonomy" id="29920"/>
    <lineage>
        <taxon>Eukaryota</taxon>
        <taxon>Sar</taxon>
        <taxon>Stramenopiles</taxon>
        <taxon>Oomycota</taxon>
        <taxon>Peronosporomycetes</taxon>
        <taxon>Peronosporales</taxon>
        <taxon>Peronosporaceae</taxon>
        <taxon>Phytophthora</taxon>
    </lineage>
</organism>
<proteinExistence type="predicted"/>
<dbReference type="EMBL" id="RCMI01001384">
    <property type="protein sequence ID" value="KAG2885864.1"/>
    <property type="molecule type" value="Genomic_DNA"/>
</dbReference>
<evidence type="ECO:0000256" key="1">
    <source>
        <dbReference type="SAM" id="Coils"/>
    </source>
</evidence>